<dbReference type="GO" id="GO:0003677">
    <property type="term" value="F:DNA binding"/>
    <property type="evidence" value="ECO:0007669"/>
    <property type="project" value="UniProtKB-KW"/>
</dbReference>
<keyword evidence="4" id="KW-0804">Transcription</keyword>
<keyword evidence="2" id="KW-0805">Transcription regulation</keyword>
<dbReference type="InterPro" id="IPR050176">
    <property type="entry name" value="LTTR"/>
</dbReference>
<comment type="similarity">
    <text evidence="1">Belongs to the LysR transcriptional regulatory family.</text>
</comment>
<dbReference type="FunFam" id="1.10.10.10:FF:000001">
    <property type="entry name" value="LysR family transcriptional regulator"/>
    <property type="match status" value="1"/>
</dbReference>
<dbReference type="PRINTS" id="PR00039">
    <property type="entry name" value="HTHLYSR"/>
</dbReference>
<evidence type="ECO:0000259" key="5">
    <source>
        <dbReference type="PROSITE" id="PS50931"/>
    </source>
</evidence>
<feature type="domain" description="HTH lysR-type" evidence="5">
    <location>
        <begin position="4"/>
        <end position="61"/>
    </location>
</feature>
<evidence type="ECO:0000313" key="6">
    <source>
        <dbReference type="EMBL" id="GEQ74258.1"/>
    </source>
</evidence>
<dbReference type="Proteomes" id="UP000323105">
    <property type="component" value="Unassembled WGS sequence"/>
</dbReference>
<protein>
    <submittedName>
        <fullName evidence="6">LysR family transcriptional regulator</fullName>
    </submittedName>
</protein>
<proteinExistence type="inferred from homology"/>
<evidence type="ECO:0000256" key="2">
    <source>
        <dbReference type="ARBA" id="ARBA00023015"/>
    </source>
</evidence>
<dbReference type="SUPFAM" id="SSF46785">
    <property type="entry name" value="Winged helix' DNA-binding domain"/>
    <property type="match status" value="1"/>
</dbReference>
<dbReference type="Pfam" id="PF00126">
    <property type="entry name" value="HTH_1"/>
    <property type="match status" value="1"/>
</dbReference>
<dbReference type="Pfam" id="PF03466">
    <property type="entry name" value="LysR_substrate"/>
    <property type="match status" value="1"/>
</dbReference>
<dbReference type="PANTHER" id="PTHR30579:SF7">
    <property type="entry name" value="HTH-TYPE TRANSCRIPTIONAL REGULATOR LRHA-RELATED"/>
    <property type="match status" value="1"/>
</dbReference>
<dbReference type="GO" id="GO:0003700">
    <property type="term" value="F:DNA-binding transcription factor activity"/>
    <property type="evidence" value="ECO:0007669"/>
    <property type="project" value="InterPro"/>
</dbReference>
<comment type="caution">
    <text evidence="6">The sequence shown here is derived from an EMBL/GenBank/DDBJ whole genome shotgun (WGS) entry which is preliminary data.</text>
</comment>
<dbReference type="RefSeq" id="WP_149354941.1">
    <property type="nucleotide sequence ID" value="NZ_BKBW01000002.1"/>
</dbReference>
<evidence type="ECO:0000313" key="7">
    <source>
        <dbReference type="Proteomes" id="UP000323105"/>
    </source>
</evidence>
<name>A0A5A7M8T2_COMTE</name>
<evidence type="ECO:0000256" key="3">
    <source>
        <dbReference type="ARBA" id="ARBA00023125"/>
    </source>
</evidence>
<dbReference type="Gene3D" id="1.10.10.10">
    <property type="entry name" value="Winged helix-like DNA-binding domain superfamily/Winged helix DNA-binding domain"/>
    <property type="match status" value="1"/>
</dbReference>
<dbReference type="AlphaFoldDB" id="A0A5A7M8T2"/>
<organism evidence="6 7">
    <name type="scientific">Comamonas testosteroni</name>
    <name type="common">Pseudomonas testosteroni</name>
    <dbReference type="NCBI Taxonomy" id="285"/>
    <lineage>
        <taxon>Bacteria</taxon>
        <taxon>Pseudomonadati</taxon>
        <taxon>Pseudomonadota</taxon>
        <taxon>Betaproteobacteria</taxon>
        <taxon>Burkholderiales</taxon>
        <taxon>Comamonadaceae</taxon>
        <taxon>Comamonas</taxon>
    </lineage>
</organism>
<dbReference type="PROSITE" id="PS50931">
    <property type="entry name" value="HTH_LYSR"/>
    <property type="match status" value="1"/>
</dbReference>
<dbReference type="InterPro" id="IPR005119">
    <property type="entry name" value="LysR_subst-bd"/>
</dbReference>
<sequence>MASLEISQLRTLIAVSEAGSLTAAAPRLFLSQSAVSEQIKKLEDCVGQQLLLRGKAGVTPTASGLQLLEHARRITAMADEALLDLRGESLRGRIRLAVTDYFKPGLLARMLKQLAHIHPGVRMEVSVLRSVEVHAAVSSGRSDLGLVMSLDSAQTQLQPMGSSEALVWASAPGWQQAGPLPLLVLPQSCALHQLAIRELEKRAIAYEIAHQASGVAGLQSAIAAGLGVACINASALGEGVVQVPAGLNLPGLPPVWFGLLPAKGEEPELLGQVRALLLQHWSF</sequence>
<keyword evidence="3" id="KW-0238">DNA-binding</keyword>
<dbReference type="InterPro" id="IPR000847">
    <property type="entry name" value="LysR_HTH_N"/>
</dbReference>
<dbReference type="PANTHER" id="PTHR30579">
    <property type="entry name" value="TRANSCRIPTIONAL REGULATOR"/>
    <property type="match status" value="1"/>
</dbReference>
<dbReference type="InterPro" id="IPR036388">
    <property type="entry name" value="WH-like_DNA-bd_sf"/>
</dbReference>
<evidence type="ECO:0000256" key="4">
    <source>
        <dbReference type="ARBA" id="ARBA00023163"/>
    </source>
</evidence>
<dbReference type="Gene3D" id="3.40.190.10">
    <property type="entry name" value="Periplasmic binding protein-like II"/>
    <property type="match status" value="2"/>
</dbReference>
<evidence type="ECO:0000256" key="1">
    <source>
        <dbReference type="ARBA" id="ARBA00009437"/>
    </source>
</evidence>
<accession>A0A5A7M8T2</accession>
<reference evidence="6 7" key="1">
    <citation type="journal article" date="2019" name="Microbiol. Resour. Announc.">
        <title>Draft Genome Sequence of Comamonas testosteroni TA441, a Bacterium That Has a Cryptic Phenol Degradation Gene Cluster.</title>
        <authorList>
            <person name="Arai H."/>
            <person name="Ishii M."/>
        </authorList>
    </citation>
    <scope>NUCLEOTIDE SEQUENCE [LARGE SCALE GENOMIC DNA]</scope>
    <source>
        <strain evidence="6 7">TA441</strain>
    </source>
</reference>
<dbReference type="InterPro" id="IPR036390">
    <property type="entry name" value="WH_DNA-bd_sf"/>
</dbReference>
<dbReference type="EMBL" id="BKBW01000002">
    <property type="protein sequence ID" value="GEQ74258.1"/>
    <property type="molecule type" value="Genomic_DNA"/>
</dbReference>
<gene>
    <name evidence="6" type="ORF">CTTA_1263</name>
</gene>
<dbReference type="SUPFAM" id="SSF53850">
    <property type="entry name" value="Periplasmic binding protein-like II"/>
    <property type="match status" value="1"/>
</dbReference>